<accession>A0A162RKU3</accession>
<reference evidence="2 3" key="1">
    <citation type="submission" date="2016-04" db="EMBL/GenBank/DDBJ databases">
        <title>Genome sequence of Clostridium magnum DSM 2767.</title>
        <authorList>
            <person name="Poehlein A."/>
            <person name="Uhlig R."/>
            <person name="Fischer R."/>
            <person name="Bahl H."/>
            <person name="Daniel R."/>
        </authorList>
    </citation>
    <scope>NUCLEOTIDE SEQUENCE [LARGE SCALE GENOMIC DNA]</scope>
    <source>
        <strain evidence="2 3">DSM 2767</strain>
    </source>
</reference>
<dbReference type="InterPro" id="IPR036779">
    <property type="entry name" value="LysM_dom_sf"/>
</dbReference>
<dbReference type="PROSITE" id="PS51782">
    <property type="entry name" value="LYSM"/>
    <property type="match status" value="1"/>
</dbReference>
<protein>
    <submittedName>
        <fullName evidence="2">Spore coat assembly protein ExsA</fullName>
    </submittedName>
</protein>
<dbReference type="SMART" id="SM00257">
    <property type="entry name" value="LysM"/>
    <property type="match status" value="1"/>
</dbReference>
<dbReference type="PANTHER" id="PTHR33734:SF22">
    <property type="entry name" value="MEMBRANE-BOUND LYTIC MUREIN TRANSGLYCOSYLASE D"/>
    <property type="match status" value="1"/>
</dbReference>
<dbReference type="GO" id="GO:0008932">
    <property type="term" value="F:lytic endotransglycosylase activity"/>
    <property type="evidence" value="ECO:0007669"/>
    <property type="project" value="TreeGrafter"/>
</dbReference>
<dbReference type="STRING" id="1121326.CLMAG_45400"/>
<dbReference type="InterPro" id="IPR018392">
    <property type="entry name" value="LysM"/>
</dbReference>
<dbReference type="InterPro" id="IPR024300">
    <property type="entry name" value="SipL_SPOCS_dom"/>
</dbReference>
<dbReference type="Pfam" id="PF01476">
    <property type="entry name" value="LysM"/>
    <property type="match status" value="1"/>
</dbReference>
<evidence type="ECO:0000313" key="2">
    <source>
        <dbReference type="EMBL" id="KZL90054.1"/>
    </source>
</evidence>
<dbReference type="PANTHER" id="PTHR33734">
    <property type="entry name" value="LYSM DOMAIN-CONTAINING GPI-ANCHORED PROTEIN 2"/>
    <property type="match status" value="1"/>
</dbReference>
<keyword evidence="3" id="KW-1185">Reference proteome</keyword>
<dbReference type="CDD" id="cd00118">
    <property type="entry name" value="LysM"/>
    <property type="match status" value="1"/>
</dbReference>
<feature type="domain" description="LysM" evidence="1">
    <location>
        <begin position="470"/>
        <end position="514"/>
    </location>
</feature>
<proteinExistence type="predicted"/>
<dbReference type="PATRIC" id="fig|1121326.3.peg.4602"/>
<name>A0A162RKU3_9CLOT</name>
<dbReference type="Gene3D" id="3.10.350.10">
    <property type="entry name" value="LysM domain"/>
    <property type="match status" value="1"/>
</dbReference>
<evidence type="ECO:0000313" key="3">
    <source>
        <dbReference type="Proteomes" id="UP000076603"/>
    </source>
</evidence>
<evidence type="ECO:0000259" key="1">
    <source>
        <dbReference type="PROSITE" id="PS51782"/>
    </source>
</evidence>
<dbReference type="EMBL" id="LWAE01000006">
    <property type="protein sequence ID" value="KZL90054.1"/>
    <property type="molecule type" value="Genomic_DNA"/>
</dbReference>
<organism evidence="2 3">
    <name type="scientific">Clostridium magnum DSM 2767</name>
    <dbReference type="NCBI Taxonomy" id="1121326"/>
    <lineage>
        <taxon>Bacteria</taxon>
        <taxon>Bacillati</taxon>
        <taxon>Bacillota</taxon>
        <taxon>Clostridia</taxon>
        <taxon>Eubacteriales</taxon>
        <taxon>Clostridiaceae</taxon>
        <taxon>Clostridium</taxon>
    </lineage>
</organism>
<dbReference type="SUPFAM" id="SSF54106">
    <property type="entry name" value="LysM domain"/>
    <property type="match status" value="1"/>
</dbReference>
<dbReference type="Proteomes" id="UP000076603">
    <property type="component" value="Unassembled WGS sequence"/>
</dbReference>
<gene>
    <name evidence="2" type="primary">exsA_2</name>
    <name evidence="2" type="ORF">CLMAG_45400</name>
</gene>
<dbReference type="Pfam" id="PF12673">
    <property type="entry name" value="SipL"/>
    <property type="match status" value="3"/>
</dbReference>
<sequence>MAMELIKENIECEQLLHEDFSDTVVKAEYVIPDTHPDVNEVLMIDAKPIIIAKEVMQDKVLVEGQVEYTILYLAREEENIGVHSVNYVGKFSNYVEIPGAEHKMICDADCYVEHMECNIVNERKIAVEGIVKLKAEVYKNYDFEVIKDVTGSQDMQMLKSPATVDKIVGNVSEDLVAKSQIQIPMDKPQIGTVLKCDVKVHKKDVRVMEGKISINANVLVSILYRGKDIRDLVYVEDNVEVNKEVDLEGVNPTMDSYTDFKVDTVGVDFKEDDLGENRTLVVEALIKSNSKVMYKEEMDIIQDAYSPSLLLQMNKRDYELNVMHGHATCQSIVKYNIEIDGDSPKISQILMTCGKVCITDKKLVEDKVIVDGVLNVDVLYRTIDEEKNIYTVNEEIPFSCTVEVPGCKIDMQCIGKACLENIEASIEADTIAIKAVVEVYTRVNYVTHKEFLVDIVSIEGELPKKKASLTIYAVQHGDTLWKIAKKYASTIDDLVKLNNIEDPDVVKVGHKLIIPGRAII</sequence>
<comment type="caution">
    <text evidence="2">The sequence shown here is derived from an EMBL/GenBank/DDBJ whole genome shotgun (WGS) entry which is preliminary data.</text>
</comment>
<dbReference type="AlphaFoldDB" id="A0A162RKU3"/>
<dbReference type="OrthoDB" id="9779340at2"/>
<dbReference type="RefSeq" id="WP_066627367.1">
    <property type="nucleotide sequence ID" value="NZ_FQXL01000006.1"/>
</dbReference>